<dbReference type="Pfam" id="PF12724">
    <property type="entry name" value="Flavodoxin_5"/>
    <property type="match status" value="1"/>
</dbReference>
<dbReference type="GO" id="GO:0046872">
    <property type="term" value="F:metal ion binding"/>
    <property type="evidence" value="ECO:0007669"/>
    <property type="project" value="UniProtKB-KW"/>
</dbReference>
<proteinExistence type="predicted"/>
<dbReference type="NCBIfam" id="NF038196">
    <property type="entry name" value="ferrodoxin_EFR1"/>
    <property type="match status" value="1"/>
</dbReference>
<feature type="domain" description="4Fe-4S ferredoxin-type" evidence="5">
    <location>
        <begin position="230"/>
        <end position="259"/>
    </location>
</feature>
<evidence type="ECO:0000256" key="2">
    <source>
        <dbReference type="ARBA" id="ARBA00022723"/>
    </source>
</evidence>
<reference evidence="7" key="1">
    <citation type="submission" date="2015-10" db="EMBL/GenBank/DDBJ databases">
        <title>Extensive mobilome-driven genome diversification in gut-associated Bacteroides vulgatus mpk.</title>
        <authorList>
            <person name="Beier S."/>
            <person name="Lange A."/>
            <person name="Huson D.H."/>
            <person name="Frick J.-S."/>
            <person name="Autenrieth I.B."/>
        </authorList>
    </citation>
    <scope>NUCLEOTIDE SEQUENCE [LARGE SCALE GENOMIC DNA]</scope>
    <source>
        <strain evidence="7">mpk</strain>
    </source>
</reference>
<dbReference type="PANTHER" id="PTHR24960:SF79">
    <property type="entry name" value="PHOTOSYSTEM I IRON-SULFUR CENTER"/>
    <property type="match status" value="1"/>
</dbReference>
<keyword evidence="4" id="KW-0411">Iron-sulfur</keyword>
<sequence length="305" mass="34273">MPVDYKGGEHSKPVIRSFIASLVRLHYKAMLIQKISIASFYKNSTDMIFYFSGTGNSAWVARQLAEGQNEELLSIAMEIDRNKAYKLKEGEKVGFVFPVYAWGPPKIVLRFIHQLKLDKPGYLFFVCTCGDDTGRTAQIFSSAVTRKGWQCVAGYSVTMPNTYVSLPGFDVDDKDIETQKVQNAVARVRFINEEITSRAQMKQYNCHEGALPFTKSYLLRPLFNAFLMSPKPFHATEACIGCKKCEKVCPVGNITVTDRPVWGGNCTQCLACYHVCPVHAVEYGKMTGKKGQYKGRLLKDSIDTH</sequence>
<dbReference type="PROSITE" id="PS00198">
    <property type="entry name" value="4FE4S_FER_1"/>
    <property type="match status" value="2"/>
</dbReference>
<dbReference type="Pfam" id="PF12800">
    <property type="entry name" value="Fer4_4"/>
    <property type="match status" value="1"/>
</dbReference>
<dbReference type="Pfam" id="PF00037">
    <property type="entry name" value="Fer4"/>
    <property type="match status" value="1"/>
</dbReference>
<dbReference type="SUPFAM" id="SSF54862">
    <property type="entry name" value="4Fe-4S ferredoxins"/>
    <property type="match status" value="1"/>
</dbReference>
<dbReference type="PANTHER" id="PTHR24960">
    <property type="entry name" value="PHOTOSYSTEM I IRON-SULFUR CENTER-RELATED"/>
    <property type="match status" value="1"/>
</dbReference>
<evidence type="ECO:0000259" key="5">
    <source>
        <dbReference type="PROSITE" id="PS51379"/>
    </source>
</evidence>
<dbReference type="InterPro" id="IPR017896">
    <property type="entry name" value="4Fe4S_Fe-S-bd"/>
</dbReference>
<dbReference type="Gene3D" id="3.30.70.20">
    <property type="match status" value="1"/>
</dbReference>
<dbReference type="PROSITE" id="PS51379">
    <property type="entry name" value="4FE4S_FER_2"/>
    <property type="match status" value="2"/>
</dbReference>
<dbReference type="EMBL" id="CP013020">
    <property type="protein sequence ID" value="ALK86134.1"/>
    <property type="molecule type" value="Genomic_DNA"/>
</dbReference>
<name>A0A0P0M4X2_PHOVU</name>
<evidence type="ECO:0000256" key="3">
    <source>
        <dbReference type="ARBA" id="ARBA00023004"/>
    </source>
</evidence>
<evidence type="ECO:0000313" key="7">
    <source>
        <dbReference type="Proteomes" id="UP000061587"/>
    </source>
</evidence>
<evidence type="ECO:0000256" key="1">
    <source>
        <dbReference type="ARBA" id="ARBA00022485"/>
    </source>
</evidence>
<evidence type="ECO:0000256" key="4">
    <source>
        <dbReference type="ARBA" id="ARBA00023014"/>
    </source>
</evidence>
<protein>
    <submittedName>
        <fullName evidence="6">Ferredoxin</fullName>
    </submittedName>
</protein>
<dbReference type="InterPro" id="IPR017900">
    <property type="entry name" value="4Fe4S_Fe_S_CS"/>
</dbReference>
<dbReference type="InterPro" id="IPR050157">
    <property type="entry name" value="PSI_iron-sulfur_center"/>
</dbReference>
<dbReference type="InterPro" id="IPR026816">
    <property type="entry name" value="Flavodoxin_dom"/>
</dbReference>
<feature type="domain" description="4Fe-4S ferredoxin-type" evidence="5">
    <location>
        <begin position="265"/>
        <end position="286"/>
    </location>
</feature>
<dbReference type="InterPro" id="IPR047964">
    <property type="entry name" value="EFR1-like"/>
</dbReference>
<reference evidence="6 7" key="2">
    <citation type="journal article" date="2016" name="Genome Biol. Evol.">
        <title>Extensive mobilome-driven genome diversification in mouse gut-associated Bacteroides vulgatus mpk.</title>
        <authorList>
            <person name="Lange A."/>
            <person name="Beier S."/>
            <person name="Steimle A."/>
            <person name="Autenrieth I.B."/>
            <person name="Huson D.H."/>
            <person name="Frick J.S."/>
        </authorList>
    </citation>
    <scope>NUCLEOTIDE SEQUENCE [LARGE SCALE GENOMIC DNA]</scope>
    <source>
        <strain evidence="7">mpk</strain>
    </source>
</reference>
<organism evidence="6 7">
    <name type="scientific">Phocaeicola vulgatus</name>
    <name type="common">Bacteroides vulgatus</name>
    <dbReference type="NCBI Taxonomy" id="821"/>
    <lineage>
        <taxon>Bacteria</taxon>
        <taxon>Pseudomonadati</taxon>
        <taxon>Bacteroidota</taxon>
        <taxon>Bacteroidia</taxon>
        <taxon>Bacteroidales</taxon>
        <taxon>Bacteroidaceae</taxon>
        <taxon>Phocaeicola</taxon>
    </lineage>
</organism>
<accession>A0A0P0M4X2</accession>
<keyword evidence="1" id="KW-0004">4Fe-4S</keyword>
<dbReference type="AlphaFoldDB" id="A0A0P0M4X2"/>
<keyword evidence="3" id="KW-0408">Iron</keyword>
<dbReference type="SUPFAM" id="SSF52218">
    <property type="entry name" value="Flavoproteins"/>
    <property type="match status" value="1"/>
</dbReference>
<keyword evidence="2" id="KW-0479">Metal-binding</keyword>
<dbReference type="Proteomes" id="UP000061587">
    <property type="component" value="Chromosome"/>
</dbReference>
<dbReference type="GO" id="GO:0051539">
    <property type="term" value="F:4 iron, 4 sulfur cluster binding"/>
    <property type="evidence" value="ECO:0007669"/>
    <property type="project" value="UniProtKB-KW"/>
</dbReference>
<gene>
    <name evidence="6" type="ORF">BvMPK_3573</name>
</gene>
<dbReference type="InterPro" id="IPR029039">
    <property type="entry name" value="Flavoprotein-like_sf"/>
</dbReference>
<dbReference type="Gene3D" id="3.40.50.360">
    <property type="match status" value="1"/>
</dbReference>
<evidence type="ECO:0000313" key="6">
    <source>
        <dbReference type="EMBL" id="ALK86134.1"/>
    </source>
</evidence>
<dbReference type="PATRIC" id="fig|821.40.peg.4302"/>